<feature type="domain" description="CCHC-type" evidence="4">
    <location>
        <begin position="65"/>
        <end position="81"/>
    </location>
</feature>
<keyword evidence="6" id="KW-1185">Reference proteome</keyword>
<feature type="region of interest" description="Disordered" evidence="3">
    <location>
        <begin position="221"/>
        <end position="255"/>
    </location>
</feature>
<feature type="compositionally biased region" description="Pro residues" evidence="3">
    <location>
        <begin position="321"/>
        <end position="358"/>
    </location>
</feature>
<evidence type="ECO:0000313" key="5">
    <source>
        <dbReference type="EMBL" id="CAL1705743.1"/>
    </source>
</evidence>
<reference evidence="6" key="1">
    <citation type="submission" date="2024-04" db="EMBL/GenBank/DDBJ databases">
        <authorList>
            <person name="Shaw F."/>
            <person name="Minotto A."/>
        </authorList>
    </citation>
    <scope>NUCLEOTIDE SEQUENCE [LARGE SCALE GENOMIC DNA]</scope>
</reference>
<organism evidence="5 6">
    <name type="scientific">Somion occarium</name>
    <dbReference type="NCBI Taxonomy" id="3059160"/>
    <lineage>
        <taxon>Eukaryota</taxon>
        <taxon>Fungi</taxon>
        <taxon>Dikarya</taxon>
        <taxon>Basidiomycota</taxon>
        <taxon>Agaricomycotina</taxon>
        <taxon>Agaricomycetes</taxon>
        <taxon>Polyporales</taxon>
        <taxon>Cerrenaceae</taxon>
        <taxon>Somion</taxon>
    </lineage>
</organism>
<dbReference type="PROSITE" id="PS50158">
    <property type="entry name" value="ZF_CCHC"/>
    <property type="match status" value="1"/>
</dbReference>
<dbReference type="InterPro" id="IPR001878">
    <property type="entry name" value="Znf_CCHC"/>
</dbReference>
<dbReference type="Proteomes" id="UP001497453">
    <property type="component" value="Chromosome 3"/>
</dbReference>
<keyword evidence="2" id="KW-0863">Zinc-finger</keyword>
<protein>
    <recommendedName>
        <fullName evidence="4">CCHC-type domain-containing protein</fullName>
    </recommendedName>
</protein>
<evidence type="ECO:0000313" key="6">
    <source>
        <dbReference type="Proteomes" id="UP001497453"/>
    </source>
</evidence>
<gene>
    <name evidence="5" type="ORF">GFSPODELE1_LOCUS5563</name>
</gene>
<feature type="compositionally biased region" description="Acidic residues" evidence="3">
    <location>
        <begin position="375"/>
        <end position="385"/>
    </location>
</feature>
<proteinExistence type="predicted"/>
<feature type="region of interest" description="Disordered" evidence="3">
    <location>
        <begin position="319"/>
        <end position="385"/>
    </location>
</feature>
<sequence>MGEGSGFSGHEQGYGIDNPIPDILPVYVDVEPRYGLDAVVFPPSYDSYGTALGAYEDDTNDRRSRRCFNCGSLDHAVSECPTPRNPGLISLSRQYYEFYKDDNGLSSHRLHEVEDWRRQRIEWLETFEPGQVKGELLRDALGLQEGDTGEHVEWLRNMAVWGYPKGWVGSVDPRLRVWKRIMREDDDADAQSEVPEEITIFGEEGEEEDVLLPPDTLMRPNFSSFDEGEASSSTLSDNHSLSEDCAIEDESSRSPTHRWVTYPDTYFSSSRLPIYNGLSLPPIGVSMPFPPRPNFPYPLPGVPRLQPYERPSSWHVHGRFVPPPPLPPPSSPPPLPPGTPPPPPPPSFTRPHLPPLPPLDLRSHGSRDDPIYILDDSDMEFSDSE</sequence>
<keyword evidence="2" id="KW-0862">Zinc</keyword>
<keyword evidence="1" id="KW-0507">mRNA processing</keyword>
<dbReference type="SUPFAM" id="SSF57756">
    <property type="entry name" value="Retrovirus zinc finger-like domains"/>
    <property type="match status" value="1"/>
</dbReference>
<feature type="compositionally biased region" description="Basic and acidic residues" evidence="3">
    <location>
        <begin position="361"/>
        <end position="370"/>
    </location>
</feature>
<dbReference type="Gene3D" id="4.10.60.10">
    <property type="entry name" value="Zinc finger, CCHC-type"/>
    <property type="match status" value="1"/>
</dbReference>
<dbReference type="PANTHER" id="PTHR13316">
    <property type="entry name" value="ZINC FINGER, CCHC DOMAIN CONTAINING 8"/>
    <property type="match status" value="1"/>
</dbReference>
<dbReference type="InterPro" id="IPR036875">
    <property type="entry name" value="Znf_CCHC_sf"/>
</dbReference>
<evidence type="ECO:0000256" key="2">
    <source>
        <dbReference type="PROSITE-ProRule" id="PRU00047"/>
    </source>
</evidence>
<name>A0ABP1DFD8_9APHY</name>
<evidence type="ECO:0000259" key="4">
    <source>
        <dbReference type="PROSITE" id="PS50158"/>
    </source>
</evidence>
<dbReference type="PANTHER" id="PTHR13316:SF0">
    <property type="entry name" value="ZINC FINGER CCHC DOMAIN-CONTAINING PROTEIN 8"/>
    <property type="match status" value="1"/>
</dbReference>
<dbReference type="InterPro" id="IPR052115">
    <property type="entry name" value="NEXT_complex_subunit_ZCCHC8"/>
</dbReference>
<evidence type="ECO:0000256" key="3">
    <source>
        <dbReference type="SAM" id="MobiDB-lite"/>
    </source>
</evidence>
<evidence type="ECO:0000256" key="1">
    <source>
        <dbReference type="ARBA" id="ARBA00022664"/>
    </source>
</evidence>
<keyword evidence="2" id="KW-0479">Metal-binding</keyword>
<accession>A0ABP1DFD8</accession>
<dbReference type="EMBL" id="OZ037946">
    <property type="protein sequence ID" value="CAL1705743.1"/>
    <property type="molecule type" value="Genomic_DNA"/>
</dbReference>